<gene>
    <name evidence="6" type="ORF">OFUS_LOCUS20723</name>
</gene>
<dbReference type="SMART" id="SM00179">
    <property type="entry name" value="EGF_CA"/>
    <property type="match status" value="5"/>
</dbReference>
<dbReference type="Gene3D" id="2.10.25.10">
    <property type="entry name" value="Laminin"/>
    <property type="match status" value="4"/>
</dbReference>
<keyword evidence="7" id="KW-1185">Reference proteome</keyword>
<dbReference type="EMBL" id="CAIIXF020000010">
    <property type="protein sequence ID" value="CAH1796297.1"/>
    <property type="molecule type" value="Genomic_DNA"/>
</dbReference>
<proteinExistence type="predicted"/>
<dbReference type="PROSITE" id="PS50026">
    <property type="entry name" value="EGF_3"/>
    <property type="match status" value="3"/>
</dbReference>
<feature type="non-terminal residue" evidence="6">
    <location>
        <position position="257"/>
    </location>
</feature>
<accession>A0A8J1TUV6</accession>
<dbReference type="PROSITE" id="PS00010">
    <property type="entry name" value="ASX_HYDROXYL"/>
    <property type="match status" value="1"/>
</dbReference>
<dbReference type="InterPro" id="IPR024731">
    <property type="entry name" value="NELL2-like_EGF"/>
</dbReference>
<dbReference type="Proteomes" id="UP000749559">
    <property type="component" value="Unassembled WGS sequence"/>
</dbReference>
<dbReference type="PROSITE" id="PS01186">
    <property type="entry name" value="EGF_2"/>
    <property type="match status" value="3"/>
</dbReference>
<keyword evidence="4" id="KW-1015">Disulfide bond</keyword>
<keyword evidence="3" id="KW-0677">Repeat</keyword>
<name>A0A8J1TUV6_OWEFU</name>
<organism evidence="6 7">
    <name type="scientific">Owenia fusiformis</name>
    <name type="common">Polychaete worm</name>
    <dbReference type="NCBI Taxonomy" id="6347"/>
    <lineage>
        <taxon>Eukaryota</taxon>
        <taxon>Metazoa</taxon>
        <taxon>Spiralia</taxon>
        <taxon>Lophotrochozoa</taxon>
        <taxon>Annelida</taxon>
        <taxon>Polychaeta</taxon>
        <taxon>Sedentaria</taxon>
        <taxon>Canalipalpata</taxon>
        <taxon>Sabellida</taxon>
        <taxon>Oweniida</taxon>
        <taxon>Oweniidae</taxon>
        <taxon>Owenia</taxon>
    </lineage>
</organism>
<sequence>CVAPGAVCVNSPPGVYSCTCTSPACIDGNECNSNTCDELATCIELDGGYRCQCLPGYTGDGITCSNIDECLLGLDSCSTSEESQEECTDTNGLFVCTCSTNGKGELCGDINECITIPNVCTTNAVCTNLYHSSRCDCETGFIQMGEDCIDINECQLDIDDCDTNALCINTLGSYICGCNQGYTGAGTVGTCTDLDECASSEYNTCAVQIGAECSNSIGGYDCICTSGCIYIDECSLMIDECDVNADCTDTLAGYTCT</sequence>
<reference evidence="6" key="1">
    <citation type="submission" date="2022-03" db="EMBL/GenBank/DDBJ databases">
        <authorList>
            <person name="Martin C."/>
        </authorList>
    </citation>
    <scope>NUCLEOTIDE SEQUENCE</scope>
</reference>
<evidence type="ECO:0000256" key="5">
    <source>
        <dbReference type="PROSITE-ProRule" id="PRU00076"/>
    </source>
</evidence>
<dbReference type="Pfam" id="PF07645">
    <property type="entry name" value="EGF_CA"/>
    <property type="match status" value="3"/>
</dbReference>
<dbReference type="GO" id="GO:0005509">
    <property type="term" value="F:calcium ion binding"/>
    <property type="evidence" value="ECO:0007669"/>
    <property type="project" value="InterPro"/>
</dbReference>
<keyword evidence="1 5" id="KW-0245">EGF-like domain</keyword>
<dbReference type="PROSITE" id="PS01187">
    <property type="entry name" value="EGF_CA"/>
    <property type="match status" value="2"/>
</dbReference>
<comment type="caution">
    <text evidence="6">The sequence shown here is derived from an EMBL/GenBank/DDBJ whole genome shotgun (WGS) entry which is preliminary data.</text>
</comment>
<dbReference type="InterPro" id="IPR018097">
    <property type="entry name" value="EGF_Ca-bd_CS"/>
</dbReference>
<dbReference type="InterPro" id="IPR000742">
    <property type="entry name" value="EGF"/>
</dbReference>
<evidence type="ECO:0000256" key="4">
    <source>
        <dbReference type="ARBA" id="ARBA00023157"/>
    </source>
</evidence>
<evidence type="ECO:0000256" key="1">
    <source>
        <dbReference type="ARBA" id="ARBA00022536"/>
    </source>
</evidence>
<evidence type="ECO:0000256" key="3">
    <source>
        <dbReference type="ARBA" id="ARBA00022737"/>
    </source>
</evidence>
<dbReference type="SMART" id="SM00181">
    <property type="entry name" value="EGF"/>
    <property type="match status" value="4"/>
</dbReference>
<protein>
    <submittedName>
        <fullName evidence="6">Uncharacterized protein</fullName>
    </submittedName>
</protein>
<dbReference type="SUPFAM" id="SSF57184">
    <property type="entry name" value="Growth factor receptor domain"/>
    <property type="match status" value="1"/>
</dbReference>
<dbReference type="PROSITE" id="PS00022">
    <property type="entry name" value="EGF_1"/>
    <property type="match status" value="1"/>
</dbReference>
<comment type="caution">
    <text evidence="5">Lacks conserved residue(s) required for the propagation of feature annotation.</text>
</comment>
<dbReference type="PANTHER" id="PTHR24050:SF28">
    <property type="entry name" value="UROMODULIN-LIKE"/>
    <property type="match status" value="1"/>
</dbReference>
<dbReference type="CDD" id="cd00054">
    <property type="entry name" value="EGF_CA"/>
    <property type="match status" value="2"/>
</dbReference>
<keyword evidence="2" id="KW-0732">Signal</keyword>
<dbReference type="AlphaFoldDB" id="A0A8J1TUV6"/>
<feature type="non-terminal residue" evidence="6">
    <location>
        <position position="1"/>
    </location>
</feature>
<dbReference type="InterPro" id="IPR009030">
    <property type="entry name" value="Growth_fac_rcpt_cys_sf"/>
</dbReference>
<dbReference type="InterPro" id="IPR000152">
    <property type="entry name" value="EGF-type_Asp/Asn_hydroxyl_site"/>
</dbReference>
<dbReference type="OrthoDB" id="41109at2759"/>
<dbReference type="InterPro" id="IPR052235">
    <property type="entry name" value="Nephronectin_domain"/>
</dbReference>
<evidence type="ECO:0000313" key="6">
    <source>
        <dbReference type="EMBL" id="CAH1796297.1"/>
    </source>
</evidence>
<dbReference type="InterPro" id="IPR001881">
    <property type="entry name" value="EGF-like_Ca-bd_dom"/>
</dbReference>
<dbReference type="PANTHER" id="PTHR24050">
    <property type="entry name" value="PA14 DOMAIN-CONTAINING PROTEIN"/>
    <property type="match status" value="1"/>
</dbReference>
<evidence type="ECO:0000256" key="2">
    <source>
        <dbReference type="ARBA" id="ARBA00022729"/>
    </source>
</evidence>
<dbReference type="FunFam" id="2.10.25.10:FF:000038">
    <property type="entry name" value="Fibrillin 2"/>
    <property type="match status" value="2"/>
</dbReference>
<evidence type="ECO:0000313" key="7">
    <source>
        <dbReference type="Proteomes" id="UP000749559"/>
    </source>
</evidence>
<dbReference type="Pfam" id="PF12947">
    <property type="entry name" value="EGF_3"/>
    <property type="match status" value="1"/>
</dbReference>
<dbReference type="InterPro" id="IPR049883">
    <property type="entry name" value="NOTCH1_EGF-like"/>
</dbReference>
<dbReference type="SUPFAM" id="SSF57196">
    <property type="entry name" value="EGF/Laminin"/>
    <property type="match status" value="2"/>
</dbReference>